<dbReference type="AlphaFoldDB" id="A0A6C0AV02"/>
<name>A0A6C0AV02_9ZZZZ</name>
<evidence type="ECO:0000313" key="1">
    <source>
        <dbReference type="EMBL" id="QHS83767.1"/>
    </source>
</evidence>
<dbReference type="EMBL" id="MN738763">
    <property type="protein sequence ID" value="QHS83767.1"/>
    <property type="molecule type" value="Genomic_DNA"/>
</dbReference>
<sequence>MILNQSYVLKGVVGDDMFNEIKSFMVNPLKESRESLDNELYKFIWKNIYEEFKKDSLKRMNRLRNSVARCMDLDTVMDINETIADIQYNIDTIDEKELMEYTPKINKEELLYKIEKRVEKIYWREYRCSFRGHHRVVGHSHRHRDPLRGDCWLPASA</sequence>
<protein>
    <submittedName>
        <fullName evidence="1">Uncharacterized protein</fullName>
    </submittedName>
</protein>
<proteinExistence type="predicted"/>
<reference evidence="1" key="1">
    <citation type="journal article" date="2020" name="Nature">
        <title>Giant virus diversity and host interactions through global metagenomics.</title>
        <authorList>
            <person name="Schulz F."/>
            <person name="Roux S."/>
            <person name="Paez-Espino D."/>
            <person name="Jungbluth S."/>
            <person name="Walsh D.A."/>
            <person name="Denef V.J."/>
            <person name="McMahon K.D."/>
            <person name="Konstantinidis K.T."/>
            <person name="Eloe-Fadrosh E.A."/>
            <person name="Kyrpides N.C."/>
            <person name="Woyke T."/>
        </authorList>
    </citation>
    <scope>NUCLEOTIDE SEQUENCE</scope>
    <source>
        <strain evidence="1">GVMAG-S-ERX555961-36</strain>
    </source>
</reference>
<accession>A0A6C0AV02</accession>
<organism evidence="1">
    <name type="scientific">viral metagenome</name>
    <dbReference type="NCBI Taxonomy" id="1070528"/>
    <lineage>
        <taxon>unclassified sequences</taxon>
        <taxon>metagenomes</taxon>
        <taxon>organismal metagenomes</taxon>
    </lineage>
</organism>